<feature type="region of interest" description="Disordered" evidence="1">
    <location>
        <begin position="190"/>
        <end position="212"/>
    </location>
</feature>
<dbReference type="SMART" id="SM01100">
    <property type="entry name" value="CRAL_TRIO_N"/>
    <property type="match status" value="1"/>
</dbReference>
<name>A0AAF0ILE1_9EURO</name>
<feature type="compositionally biased region" description="Polar residues" evidence="1">
    <location>
        <begin position="197"/>
        <end position="206"/>
    </location>
</feature>
<evidence type="ECO:0000259" key="3">
    <source>
        <dbReference type="PROSITE" id="PS50191"/>
    </source>
</evidence>
<dbReference type="PANTHER" id="PTHR46590:SF1">
    <property type="entry name" value="PHOSPHATIDYLINOSITOL TRANSFER PROTEIN CSR1"/>
    <property type="match status" value="1"/>
</dbReference>
<reference evidence="4" key="1">
    <citation type="submission" date="2023-03" db="EMBL/GenBank/DDBJ databases">
        <title>Emydomyces testavorans Genome Sequence.</title>
        <authorList>
            <person name="Hoyer L."/>
        </authorList>
    </citation>
    <scope>NUCLEOTIDE SEQUENCE</scope>
    <source>
        <strain evidence="4">16-2883</strain>
    </source>
</reference>
<accession>A0AAF0ILE1</accession>
<dbReference type="PANTHER" id="PTHR46590">
    <property type="entry name" value="PHOSPHATIDYLINOSITOL TRANSFER PROTEIN CSR1-RELATED"/>
    <property type="match status" value="1"/>
</dbReference>
<dbReference type="InterPro" id="IPR036273">
    <property type="entry name" value="CRAL/TRIO_N_dom_sf"/>
</dbReference>
<dbReference type="EMBL" id="CP120630">
    <property type="protein sequence ID" value="WEW60656.1"/>
    <property type="molecule type" value="Genomic_DNA"/>
</dbReference>
<protein>
    <submittedName>
        <fullName evidence="4">Phosphatidylinositol transfer protein csr1</fullName>
    </submittedName>
</protein>
<dbReference type="SMART" id="SM00516">
    <property type="entry name" value="SEC14"/>
    <property type="match status" value="1"/>
</dbReference>
<feature type="transmembrane region" description="Helical" evidence="2">
    <location>
        <begin position="72"/>
        <end position="93"/>
    </location>
</feature>
<dbReference type="InterPro" id="IPR052432">
    <property type="entry name" value="PITP/CRAL-TRIO"/>
</dbReference>
<evidence type="ECO:0000313" key="4">
    <source>
        <dbReference type="EMBL" id="WEW60656.1"/>
    </source>
</evidence>
<evidence type="ECO:0000313" key="5">
    <source>
        <dbReference type="Proteomes" id="UP001219355"/>
    </source>
</evidence>
<dbReference type="PROSITE" id="PS50191">
    <property type="entry name" value="CRAL_TRIO"/>
    <property type="match status" value="1"/>
</dbReference>
<dbReference type="InterPro" id="IPR011074">
    <property type="entry name" value="CRAL/TRIO_N_dom"/>
</dbReference>
<gene>
    <name evidence="4" type="primary">CSR1_2</name>
    <name evidence="4" type="ORF">PRK78_006143</name>
</gene>
<organism evidence="4 5">
    <name type="scientific">Emydomyces testavorans</name>
    <dbReference type="NCBI Taxonomy" id="2070801"/>
    <lineage>
        <taxon>Eukaryota</taxon>
        <taxon>Fungi</taxon>
        <taxon>Dikarya</taxon>
        <taxon>Ascomycota</taxon>
        <taxon>Pezizomycotina</taxon>
        <taxon>Eurotiomycetes</taxon>
        <taxon>Eurotiomycetidae</taxon>
        <taxon>Onygenales</taxon>
        <taxon>Nannizziopsiaceae</taxon>
        <taxon>Emydomyces</taxon>
    </lineage>
</organism>
<dbReference type="Gene3D" id="3.40.525.10">
    <property type="entry name" value="CRAL-TRIO lipid binding domain"/>
    <property type="match status" value="1"/>
</dbReference>
<evidence type="ECO:0000256" key="1">
    <source>
        <dbReference type="SAM" id="MobiDB-lite"/>
    </source>
</evidence>
<dbReference type="Pfam" id="PF00650">
    <property type="entry name" value="CRAL_TRIO"/>
    <property type="match status" value="2"/>
</dbReference>
<sequence>MSARVIGCTLSTIRKSRPKAAFQFVEHRTKFRFLRCVQQAFNTDFCPTVSRFDSKTCLPHSSTVKARQTSSFWPLSITLVLLCGALALGGSFASSWPIGRLKAVETQNDVLTDRLKDPLVLQIMTEPLPTGHAGNLTAEEEAKLKEFWGALFKLFGMTDLPEERISNLHTSHSETSLSDSKKPKRKLGFFSKKDASGTPNSEQNGAKASDADDKYGQTKAFYDALSTQTPEELRIAFWSMTKQDHPDALLLRFLRARKWDVNRALVMLISALYWRAQTMHLDDKIMKDGDAGALEGTTSADPTVKKESEDFLSLLRLGESFMHGKDKTGRPVCYVRVRLHKAGTYCESALEKYTVYLIETSRLLLEKPAETADYAPVKFMIKCFEANYPESLGVILVHKAPWIFSSIWSVIKGWLDPVVAAKVHFTKTPEDLEAYVSRNQLIKELGGDNPYEYKYIEPVAGENANQKDTKAMENLINKRLHYASEFQLATKLWITANSTSATSQTAELMSKRNELASRLHDNYWQLDPFVRARCLYDRLGAISPSPARKGIPSRTASVRTTLSEKCSFEIVTTTQILVNVNGDEID</sequence>
<dbReference type="InterPro" id="IPR001251">
    <property type="entry name" value="CRAL-TRIO_dom"/>
</dbReference>
<proteinExistence type="predicted"/>
<keyword evidence="2" id="KW-1133">Transmembrane helix</keyword>
<dbReference type="SUPFAM" id="SSF52087">
    <property type="entry name" value="CRAL/TRIO domain"/>
    <property type="match status" value="1"/>
</dbReference>
<dbReference type="InterPro" id="IPR036865">
    <property type="entry name" value="CRAL-TRIO_dom_sf"/>
</dbReference>
<dbReference type="Pfam" id="PF03765">
    <property type="entry name" value="CRAL_TRIO_N"/>
    <property type="match status" value="1"/>
</dbReference>
<dbReference type="CDD" id="cd00170">
    <property type="entry name" value="SEC14"/>
    <property type="match status" value="1"/>
</dbReference>
<keyword evidence="5" id="KW-1185">Reference proteome</keyword>
<keyword evidence="2" id="KW-0812">Transmembrane</keyword>
<feature type="domain" description="CRAL-TRIO" evidence="3">
    <location>
        <begin position="304"/>
        <end position="453"/>
    </location>
</feature>
<dbReference type="AlphaFoldDB" id="A0AAF0ILE1"/>
<dbReference type="Proteomes" id="UP001219355">
    <property type="component" value="Chromosome 4"/>
</dbReference>
<keyword evidence="2" id="KW-0472">Membrane</keyword>
<evidence type="ECO:0000256" key="2">
    <source>
        <dbReference type="SAM" id="Phobius"/>
    </source>
</evidence>
<dbReference type="SUPFAM" id="SSF46938">
    <property type="entry name" value="CRAL/TRIO N-terminal domain"/>
    <property type="match status" value="1"/>
</dbReference>